<evidence type="ECO:0000256" key="1">
    <source>
        <dbReference type="SAM" id="MobiDB-lite"/>
    </source>
</evidence>
<name>A0A9W3K8L8_BURCE</name>
<reference evidence="3 4" key="1">
    <citation type="journal article" date="2012" name="J. Bacteriol.">
        <title>Complete Genome Sequence of Burkholderia sp. Strain GG4, a Betaproteobacterium That Reduces 3-Oxo-N-Acylhomoserine Lactones and Produces Different N-Acylhomoserine Lactones.</title>
        <authorList>
            <person name="Hong K.W."/>
            <person name="Koh C.L."/>
            <person name="Sam C.K."/>
            <person name="Yin W.F."/>
            <person name="Chan K.G."/>
        </authorList>
    </citation>
    <scope>NUCLEOTIDE SEQUENCE [LARGE SCALE GENOMIC DNA]</scope>
    <source>
        <strain evidence="3 4">GG4</strain>
    </source>
</reference>
<dbReference type="KEGG" id="bct:GEM_5278"/>
<feature type="region of interest" description="Disordered" evidence="1">
    <location>
        <begin position="44"/>
        <end position="66"/>
    </location>
</feature>
<protein>
    <recommendedName>
        <fullName evidence="5">DUF2946 domain-containing protein</fullName>
    </recommendedName>
</protein>
<feature type="signal peptide" evidence="2">
    <location>
        <begin position="1"/>
        <end position="23"/>
    </location>
</feature>
<evidence type="ECO:0008006" key="5">
    <source>
        <dbReference type="Google" id="ProtNLM"/>
    </source>
</evidence>
<sequence>MSYWRKFILVVLLALCLPIQSFATVSMQCAGAVAAVPHAADGASADDSAASHAKQRAHGEQHEHDNHARHATSCSVCGSCCFGTGMAEVPAVSVASDIGIAIVSFAPSSVVVSFLTGGIDRPPRRIPV</sequence>
<feature type="compositionally biased region" description="Basic and acidic residues" evidence="1">
    <location>
        <begin position="57"/>
        <end position="66"/>
    </location>
</feature>
<gene>
    <name evidence="3" type="ORF">GEM_5278</name>
</gene>
<evidence type="ECO:0000313" key="4">
    <source>
        <dbReference type="Proteomes" id="UP000032866"/>
    </source>
</evidence>
<dbReference type="EMBL" id="CP003775">
    <property type="protein sequence ID" value="AFQ51663.1"/>
    <property type="molecule type" value="Genomic_DNA"/>
</dbReference>
<dbReference type="AlphaFoldDB" id="A0A9W3K8L8"/>
<evidence type="ECO:0000313" key="3">
    <source>
        <dbReference type="EMBL" id="AFQ51663.1"/>
    </source>
</evidence>
<evidence type="ECO:0000256" key="2">
    <source>
        <dbReference type="SAM" id="SignalP"/>
    </source>
</evidence>
<organism evidence="3 4">
    <name type="scientific">Burkholderia cepacia GG4</name>
    <dbReference type="NCBI Taxonomy" id="1009846"/>
    <lineage>
        <taxon>Bacteria</taxon>
        <taxon>Pseudomonadati</taxon>
        <taxon>Pseudomonadota</taxon>
        <taxon>Betaproteobacteria</taxon>
        <taxon>Burkholderiales</taxon>
        <taxon>Burkholderiaceae</taxon>
        <taxon>Burkholderia</taxon>
        <taxon>Burkholderia cepacia complex</taxon>
    </lineage>
</organism>
<feature type="chain" id="PRO_5040915146" description="DUF2946 domain-containing protein" evidence="2">
    <location>
        <begin position="24"/>
        <end position="128"/>
    </location>
</feature>
<proteinExistence type="predicted"/>
<dbReference type="Proteomes" id="UP000032866">
    <property type="component" value="Chromosome 2"/>
</dbReference>
<keyword evidence="2" id="KW-0732">Signal</keyword>
<dbReference type="RefSeq" id="WP_014900418.1">
    <property type="nucleotide sequence ID" value="NC_018514.1"/>
</dbReference>
<accession>A0A9W3K8L8</accession>